<sequence>MASHRKPRTSILTSPGGRRTAVGLTSAALASATLLSQSADAAPRAPKPTIEEVKQKVDGLYRQAEVATQKYNAAKERAETQRHTVDKLLDAAAKRAEEMNESRRRLGTFASAQYRTGGMNPTAQLMLAKDPQQFFDRSHLMERLTGRQKQAVSDYQEQQAAAARQRAEATHSLERLQTSQASLKESKQSVQAKLAEARQLLSRLTAQEKARLAELERKKEAAAKRKAEEEARKQQERERQQQHDGGGQSGGGADDGSSAGPSSSQAEKALAFARAQMGKPYVWGATGPSSYDCSGLTQAAWKAAGVSLPRTTWDQVKVGQRVATKDLKPGDLVFFYDDISHVGMYIGGGKMIHAPHPGASVREESIYYMPIYGSVRPG</sequence>
<dbReference type="GeneID" id="96752014"/>
<evidence type="ECO:0000256" key="3">
    <source>
        <dbReference type="ARBA" id="ARBA00022801"/>
    </source>
</evidence>
<evidence type="ECO:0000256" key="4">
    <source>
        <dbReference type="ARBA" id="ARBA00022807"/>
    </source>
</evidence>
<feature type="compositionally biased region" description="Basic and acidic residues" evidence="6">
    <location>
        <begin position="165"/>
        <end position="174"/>
    </location>
</feature>
<dbReference type="SUPFAM" id="SSF54001">
    <property type="entry name" value="Cysteine proteinases"/>
    <property type="match status" value="1"/>
</dbReference>
<dbReference type="PANTHER" id="PTHR47359:SF3">
    <property type="entry name" value="NLP_P60 DOMAIN-CONTAINING PROTEIN-RELATED"/>
    <property type="match status" value="1"/>
</dbReference>
<dbReference type="RefSeq" id="WP_152104702.1">
    <property type="nucleotide sequence ID" value="NZ_BLAG01000010.1"/>
</dbReference>
<reference evidence="9 10" key="1">
    <citation type="submission" date="2019-10" db="EMBL/GenBank/DDBJ databases">
        <title>Whole genome shotgun sequence of Streptomyces angustmyceticus NBRC 3934.</title>
        <authorList>
            <person name="Hosoyama A."/>
            <person name="Ichikawa N."/>
            <person name="Kimura A."/>
            <person name="Kitahashi Y."/>
            <person name="Komaki H."/>
            <person name="Uohara A."/>
        </authorList>
    </citation>
    <scope>NUCLEOTIDE SEQUENCE [LARGE SCALE GENOMIC DNA]</scope>
    <source>
        <strain evidence="9 10">NBRC 3934</strain>
    </source>
</reference>
<keyword evidence="4" id="KW-0788">Thiol protease</keyword>
<gene>
    <name evidence="9" type="ORF">San01_38180</name>
</gene>
<dbReference type="OrthoDB" id="5177647at2"/>
<evidence type="ECO:0000256" key="6">
    <source>
        <dbReference type="SAM" id="MobiDB-lite"/>
    </source>
</evidence>
<feature type="compositionally biased region" description="Basic and acidic residues" evidence="6">
    <location>
        <begin position="216"/>
        <end position="242"/>
    </location>
</feature>
<keyword evidence="2" id="KW-0645">Protease</keyword>
<dbReference type="InterPro" id="IPR038765">
    <property type="entry name" value="Papain-like_cys_pep_sf"/>
</dbReference>
<feature type="region of interest" description="Disordered" evidence="6">
    <location>
        <begin position="145"/>
        <end position="185"/>
    </location>
</feature>
<feature type="chain" id="PRO_5023822642" evidence="7">
    <location>
        <begin position="42"/>
        <end position="378"/>
    </location>
</feature>
<comment type="similarity">
    <text evidence="1">Belongs to the peptidase C40 family.</text>
</comment>
<feature type="region of interest" description="Disordered" evidence="6">
    <location>
        <begin position="216"/>
        <end position="267"/>
    </location>
</feature>
<evidence type="ECO:0000313" key="10">
    <source>
        <dbReference type="Proteomes" id="UP000325598"/>
    </source>
</evidence>
<dbReference type="Gene3D" id="6.10.250.3150">
    <property type="match status" value="1"/>
</dbReference>
<keyword evidence="7" id="KW-0732">Signal</keyword>
<keyword evidence="5" id="KW-0175">Coiled coil</keyword>
<feature type="domain" description="NlpC/P60" evidence="8">
    <location>
        <begin position="263"/>
        <end position="378"/>
    </location>
</feature>
<accession>A0A5J4LHF6</accession>
<feature type="signal peptide" evidence="7">
    <location>
        <begin position="1"/>
        <end position="41"/>
    </location>
</feature>
<dbReference type="GO" id="GO:0008234">
    <property type="term" value="F:cysteine-type peptidase activity"/>
    <property type="evidence" value="ECO:0007669"/>
    <property type="project" value="UniProtKB-KW"/>
</dbReference>
<feature type="compositionally biased region" description="Low complexity" evidence="6">
    <location>
        <begin position="255"/>
        <end position="266"/>
    </location>
</feature>
<evidence type="ECO:0000313" key="9">
    <source>
        <dbReference type="EMBL" id="GES31331.1"/>
    </source>
</evidence>
<dbReference type="Gene3D" id="3.90.1720.10">
    <property type="entry name" value="endopeptidase domain like (from Nostoc punctiforme)"/>
    <property type="match status" value="1"/>
</dbReference>
<keyword evidence="3 9" id="KW-0378">Hydrolase</keyword>
<feature type="compositionally biased region" description="Polar residues" evidence="6">
    <location>
        <begin position="175"/>
        <end position="185"/>
    </location>
</feature>
<dbReference type="EMBL" id="BLAG01000010">
    <property type="protein sequence ID" value="GES31331.1"/>
    <property type="molecule type" value="Genomic_DNA"/>
</dbReference>
<dbReference type="PROSITE" id="PS51935">
    <property type="entry name" value="NLPC_P60"/>
    <property type="match status" value="1"/>
</dbReference>
<evidence type="ECO:0000256" key="5">
    <source>
        <dbReference type="SAM" id="Coils"/>
    </source>
</evidence>
<feature type="coiled-coil region" evidence="5">
    <location>
        <begin position="50"/>
        <end position="81"/>
    </location>
</feature>
<keyword evidence="10" id="KW-1185">Reference proteome</keyword>
<dbReference type="Proteomes" id="UP000325598">
    <property type="component" value="Unassembled WGS sequence"/>
</dbReference>
<dbReference type="InterPro" id="IPR000064">
    <property type="entry name" value="NLP_P60_dom"/>
</dbReference>
<proteinExistence type="inferred from homology"/>
<feature type="compositionally biased region" description="Gly residues" evidence="6">
    <location>
        <begin position="244"/>
        <end position="254"/>
    </location>
</feature>
<evidence type="ECO:0000259" key="8">
    <source>
        <dbReference type="PROSITE" id="PS51935"/>
    </source>
</evidence>
<organism evidence="9 10">
    <name type="scientific">Streptomyces angustmyceticus</name>
    <dbReference type="NCBI Taxonomy" id="285578"/>
    <lineage>
        <taxon>Bacteria</taxon>
        <taxon>Bacillati</taxon>
        <taxon>Actinomycetota</taxon>
        <taxon>Actinomycetes</taxon>
        <taxon>Kitasatosporales</taxon>
        <taxon>Streptomycetaceae</taxon>
        <taxon>Streptomyces</taxon>
    </lineage>
</organism>
<dbReference type="Pfam" id="PF00877">
    <property type="entry name" value="NLPC_P60"/>
    <property type="match status" value="1"/>
</dbReference>
<dbReference type="InterPro" id="IPR051794">
    <property type="entry name" value="PG_Endopeptidase_C40"/>
</dbReference>
<comment type="caution">
    <text evidence="9">The sequence shown here is derived from an EMBL/GenBank/DDBJ whole genome shotgun (WGS) entry which is preliminary data.</text>
</comment>
<evidence type="ECO:0000256" key="2">
    <source>
        <dbReference type="ARBA" id="ARBA00022670"/>
    </source>
</evidence>
<dbReference type="AlphaFoldDB" id="A0A5J4LHF6"/>
<name>A0A5J4LHF6_9ACTN</name>
<evidence type="ECO:0000256" key="7">
    <source>
        <dbReference type="SAM" id="SignalP"/>
    </source>
</evidence>
<evidence type="ECO:0000256" key="1">
    <source>
        <dbReference type="ARBA" id="ARBA00007074"/>
    </source>
</evidence>
<protein>
    <submittedName>
        <fullName evidence="9">Glycoside hydrolase</fullName>
    </submittedName>
</protein>
<dbReference type="GO" id="GO:0006508">
    <property type="term" value="P:proteolysis"/>
    <property type="evidence" value="ECO:0007669"/>
    <property type="project" value="UniProtKB-KW"/>
</dbReference>
<dbReference type="PANTHER" id="PTHR47359">
    <property type="entry name" value="PEPTIDOGLYCAN DL-ENDOPEPTIDASE CWLO"/>
    <property type="match status" value="1"/>
</dbReference>